<keyword evidence="1" id="KW-0378">Hydrolase</keyword>
<dbReference type="EMBL" id="NBNE01000544">
    <property type="protein sequence ID" value="OWZ18742.1"/>
    <property type="molecule type" value="Genomic_DNA"/>
</dbReference>
<evidence type="ECO:0000313" key="2">
    <source>
        <dbReference type="Proteomes" id="UP000198211"/>
    </source>
</evidence>
<accession>A0A225WMD7</accession>
<keyword evidence="1" id="KW-0067">ATP-binding</keyword>
<organism evidence="1 2">
    <name type="scientific">Phytophthora megakarya</name>
    <dbReference type="NCBI Taxonomy" id="4795"/>
    <lineage>
        <taxon>Eukaryota</taxon>
        <taxon>Sar</taxon>
        <taxon>Stramenopiles</taxon>
        <taxon>Oomycota</taxon>
        <taxon>Peronosporomycetes</taxon>
        <taxon>Peronosporales</taxon>
        <taxon>Peronosporaceae</taxon>
        <taxon>Phytophthora</taxon>
    </lineage>
</organism>
<dbReference type="Proteomes" id="UP000198211">
    <property type="component" value="Unassembled WGS sequence"/>
</dbReference>
<keyword evidence="2" id="KW-1185">Reference proteome</keyword>
<keyword evidence="1" id="KW-0547">Nucleotide-binding</keyword>
<name>A0A225WMD7_9STRA</name>
<sequence length="76" mass="8616">MKFVETNELLRQIRAYNNVLGLTSIGTFVCDSTVVDVVYVSDRQGVYTFTICHRISSLLPEECVKLSFVQVCMYDG</sequence>
<gene>
    <name evidence="1" type="ORF">PHMEG_0007119</name>
</gene>
<dbReference type="GO" id="GO:0004386">
    <property type="term" value="F:helicase activity"/>
    <property type="evidence" value="ECO:0007669"/>
    <property type="project" value="UniProtKB-KW"/>
</dbReference>
<comment type="caution">
    <text evidence="1">The sequence shown here is derived from an EMBL/GenBank/DDBJ whole genome shotgun (WGS) entry which is preliminary data.</text>
</comment>
<reference evidence="2" key="1">
    <citation type="submission" date="2017-03" db="EMBL/GenBank/DDBJ databases">
        <title>Phytopthora megakarya and P. palmivora, two closely related causual agents of cacao black pod achieved similar genome size and gene model numbers by different mechanisms.</title>
        <authorList>
            <person name="Ali S."/>
            <person name="Shao J."/>
            <person name="Larry D.J."/>
            <person name="Kronmiller B."/>
            <person name="Shen D."/>
            <person name="Strem M.D."/>
            <person name="Melnick R.L."/>
            <person name="Guiltinan M.J."/>
            <person name="Tyler B.M."/>
            <person name="Meinhardt L.W."/>
            <person name="Bailey B.A."/>
        </authorList>
    </citation>
    <scope>NUCLEOTIDE SEQUENCE [LARGE SCALE GENOMIC DNA]</scope>
    <source>
        <strain evidence="2">zdho120</strain>
    </source>
</reference>
<evidence type="ECO:0000313" key="1">
    <source>
        <dbReference type="EMBL" id="OWZ18742.1"/>
    </source>
</evidence>
<proteinExistence type="predicted"/>
<keyword evidence="1" id="KW-0347">Helicase</keyword>
<dbReference type="AlphaFoldDB" id="A0A225WMD7"/>
<protein>
    <submittedName>
        <fullName evidence="1">Helitron helicase</fullName>
    </submittedName>
</protein>